<sequence length="173" mass="19128">MPEAIRLATVNDAAAICHIYNHYVLNTVISFEMEAVSADEMALRIEETLQQFPWLVYEEDGRILGYAYASKWKVRKAYQHSVEGSVYLGQDSGGKGLGTLLYKALIAELAKQSVHAVLGGIVLPNPGSVALHEKLGFVKVAHLPQIGKKFDQWLDVGYWQLILQADETLTPSA</sequence>
<dbReference type="EMBL" id="JBHTBU010000001">
    <property type="protein sequence ID" value="MFC7286737.1"/>
    <property type="molecule type" value="Genomic_DNA"/>
</dbReference>
<keyword evidence="1" id="KW-0808">Transferase</keyword>
<organism evidence="4 5">
    <name type="scientific">Herminiimonas glaciei</name>
    <dbReference type="NCBI Taxonomy" id="523788"/>
    <lineage>
        <taxon>Bacteria</taxon>
        <taxon>Pseudomonadati</taxon>
        <taxon>Pseudomonadota</taxon>
        <taxon>Betaproteobacteria</taxon>
        <taxon>Burkholderiales</taxon>
        <taxon>Oxalobacteraceae</taxon>
        <taxon>Herminiimonas</taxon>
    </lineage>
</organism>
<dbReference type="NCBIfam" id="NF040504">
    <property type="entry name" value="resist_ArsN1b"/>
    <property type="match status" value="1"/>
</dbReference>
<comment type="caution">
    <text evidence="4">The sequence shown here is derived from an EMBL/GenBank/DDBJ whole genome shotgun (WGS) entry which is preliminary data.</text>
</comment>
<evidence type="ECO:0000256" key="1">
    <source>
        <dbReference type="ARBA" id="ARBA00022679"/>
    </source>
</evidence>
<name>A0ABW2I6Z3_9BURK</name>
<reference evidence="5" key="1">
    <citation type="journal article" date="2019" name="Int. J. Syst. Evol. Microbiol.">
        <title>The Global Catalogue of Microorganisms (GCM) 10K type strain sequencing project: providing services to taxonomists for standard genome sequencing and annotation.</title>
        <authorList>
            <consortium name="The Broad Institute Genomics Platform"/>
            <consortium name="The Broad Institute Genome Sequencing Center for Infectious Disease"/>
            <person name="Wu L."/>
            <person name="Ma J."/>
        </authorList>
    </citation>
    <scope>NUCLEOTIDE SEQUENCE [LARGE SCALE GENOMIC DNA]</scope>
    <source>
        <strain evidence="5">KACC 12508</strain>
    </source>
</reference>
<dbReference type="RefSeq" id="WP_382269916.1">
    <property type="nucleotide sequence ID" value="NZ_JBHTBU010000001.1"/>
</dbReference>
<feature type="domain" description="N-acetyltransferase" evidence="3">
    <location>
        <begin position="3"/>
        <end position="163"/>
    </location>
</feature>
<dbReference type="CDD" id="cd04301">
    <property type="entry name" value="NAT_SF"/>
    <property type="match status" value="1"/>
</dbReference>
<dbReference type="Gene3D" id="3.40.630.30">
    <property type="match status" value="1"/>
</dbReference>
<dbReference type="PANTHER" id="PTHR43072">
    <property type="entry name" value="N-ACETYLTRANSFERASE"/>
    <property type="match status" value="1"/>
</dbReference>
<dbReference type="SUPFAM" id="SSF55729">
    <property type="entry name" value="Acyl-CoA N-acyltransferases (Nat)"/>
    <property type="match status" value="1"/>
</dbReference>
<proteinExistence type="predicted"/>
<dbReference type="Proteomes" id="UP001596542">
    <property type="component" value="Unassembled WGS sequence"/>
</dbReference>
<accession>A0ABW2I6Z3</accession>
<evidence type="ECO:0000313" key="4">
    <source>
        <dbReference type="EMBL" id="MFC7286737.1"/>
    </source>
</evidence>
<dbReference type="PANTHER" id="PTHR43072:SF23">
    <property type="entry name" value="UPF0039 PROTEIN C11D3.02C"/>
    <property type="match status" value="1"/>
</dbReference>
<protein>
    <submittedName>
        <fullName evidence="4">Arsinothricin resistance N-acetyltransferase ArsN1 family B</fullName>
    </submittedName>
</protein>
<keyword evidence="2" id="KW-0012">Acyltransferase</keyword>
<evidence type="ECO:0000256" key="2">
    <source>
        <dbReference type="ARBA" id="ARBA00023315"/>
    </source>
</evidence>
<dbReference type="PROSITE" id="PS51186">
    <property type="entry name" value="GNAT"/>
    <property type="match status" value="1"/>
</dbReference>
<keyword evidence="5" id="KW-1185">Reference proteome</keyword>
<dbReference type="Pfam" id="PF13420">
    <property type="entry name" value="Acetyltransf_4"/>
    <property type="match status" value="1"/>
</dbReference>
<evidence type="ECO:0000313" key="5">
    <source>
        <dbReference type="Proteomes" id="UP001596542"/>
    </source>
</evidence>
<dbReference type="InterPro" id="IPR000182">
    <property type="entry name" value="GNAT_dom"/>
</dbReference>
<dbReference type="InterPro" id="IPR016181">
    <property type="entry name" value="Acyl_CoA_acyltransferase"/>
</dbReference>
<gene>
    <name evidence="4" type="ORF">ACFQPC_01695</name>
</gene>
<evidence type="ECO:0000259" key="3">
    <source>
        <dbReference type="PROSITE" id="PS51186"/>
    </source>
</evidence>